<dbReference type="EMBL" id="CP038151">
    <property type="protein sequence ID" value="QBR03771.1"/>
    <property type="molecule type" value="Genomic_DNA"/>
</dbReference>
<evidence type="ECO:0000313" key="2">
    <source>
        <dbReference type="Proteomes" id="UP000295727"/>
    </source>
</evidence>
<dbReference type="KEGG" id="ppai:E1956_42555"/>
<accession>A0A4P7D4P5</accession>
<name>A0A4P7D4P5_9BURK</name>
<dbReference type="OrthoDB" id="9134940at2"/>
<keyword evidence="2" id="KW-1185">Reference proteome</keyword>
<dbReference type="InterPro" id="IPR024524">
    <property type="entry name" value="DUF3800"/>
</dbReference>
<dbReference type="Pfam" id="PF12686">
    <property type="entry name" value="DUF3800"/>
    <property type="match status" value="1"/>
</dbReference>
<dbReference type="AlphaFoldDB" id="A0A4P7D4P5"/>
<dbReference type="Proteomes" id="UP000295727">
    <property type="component" value="Chromosome 4"/>
</dbReference>
<gene>
    <name evidence="1" type="ORF">E1956_42555</name>
</gene>
<reference evidence="1 2" key="1">
    <citation type="submission" date="2019-03" db="EMBL/GenBank/DDBJ databases">
        <title>Paraburkholderia sp. 7MH5, isolated from subtropical forest soil.</title>
        <authorList>
            <person name="Gao Z.-H."/>
            <person name="Qiu L.-H."/>
        </authorList>
    </citation>
    <scope>NUCLEOTIDE SEQUENCE [LARGE SCALE GENOMIC DNA]</scope>
    <source>
        <strain evidence="1 2">7MH5</strain>
    </source>
</reference>
<sequence>MPITFYVDESGHSGDAVKSGDAYDFKDQPFFVLAAVGVLDEATLAAKIVELRDRHKIPVGEMKAKSLLSKPEFVCDLLEWMCGSDMPVFVELVDKKYFLCMNIVSTQVVPPSSGVKDSVELNLFRNHLADFLHAHAPDELFDRFVRSCLEPGNESLRLSFRSQIDFGNAAVQRGMAIGDLLGKMSAESLDDFETLLGSDPNAVMRFLPPPDRNKRGKLVWMLPNLTSFTHIYARLNKYRQGRVGDVRIVHDVQLEIEDILREGKRLSEELHKLGEMPITPHADFRFEEAGSLEFGVSHESPGIQAADVLAGAVMRFFRAHQKGDETQASALARGVAALLLATDAATGAGLNQVVPTREVLHITRGASGERERSV</sequence>
<evidence type="ECO:0000313" key="1">
    <source>
        <dbReference type="EMBL" id="QBR03771.1"/>
    </source>
</evidence>
<dbReference type="RefSeq" id="WP_134759500.1">
    <property type="nucleotide sequence ID" value="NZ_CP038151.1"/>
</dbReference>
<protein>
    <submittedName>
        <fullName evidence="1">DUF3800 domain-containing protein</fullName>
    </submittedName>
</protein>
<organism evidence="1 2">
    <name type="scientific">Paraburkholderia pallida</name>
    <dbReference type="NCBI Taxonomy" id="2547399"/>
    <lineage>
        <taxon>Bacteria</taxon>
        <taxon>Pseudomonadati</taxon>
        <taxon>Pseudomonadota</taxon>
        <taxon>Betaproteobacteria</taxon>
        <taxon>Burkholderiales</taxon>
        <taxon>Burkholderiaceae</taxon>
        <taxon>Paraburkholderia</taxon>
    </lineage>
</organism>
<proteinExistence type="predicted"/>